<dbReference type="RefSeq" id="WP_194139946.1">
    <property type="nucleotide sequence ID" value="NZ_PRDM01000004.1"/>
</dbReference>
<evidence type="ECO:0008006" key="3">
    <source>
        <dbReference type="Google" id="ProtNLM"/>
    </source>
</evidence>
<dbReference type="EMBL" id="PRDM01000004">
    <property type="protein sequence ID" value="MBE8726765.1"/>
    <property type="molecule type" value="Genomic_DNA"/>
</dbReference>
<comment type="caution">
    <text evidence="1">The sequence shown here is derived from an EMBL/GenBank/DDBJ whole genome shotgun (WGS) entry which is preliminary data.</text>
</comment>
<name>A0ABR9TN22_9FLAO</name>
<accession>A0ABR9TN22</accession>
<evidence type="ECO:0000313" key="2">
    <source>
        <dbReference type="Proteomes" id="UP000640614"/>
    </source>
</evidence>
<evidence type="ECO:0000313" key="1">
    <source>
        <dbReference type="EMBL" id="MBE8726765.1"/>
    </source>
</evidence>
<keyword evidence="2" id="KW-1185">Reference proteome</keyword>
<protein>
    <recommendedName>
        <fullName evidence="3">Lipoprotein</fullName>
    </recommendedName>
</protein>
<organism evidence="1 2">
    <name type="scientific">Flavobacterium hungaricum</name>
    <dbReference type="NCBI Taxonomy" id="2082725"/>
    <lineage>
        <taxon>Bacteria</taxon>
        <taxon>Pseudomonadati</taxon>
        <taxon>Bacteroidota</taxon>
        <taxon>Flavobacteriia</taxon>
        <taxon>Flavobacteriales</taxon>
        <taxon>Flavobacteriaceae</taxon>
        <taxon>Flavobacterium</taxon>
    </lineage>
</organism>
<dbReference type="Proteomes" id="UP000640614">
    <property type="component" value="Unassembled WGS sequence"/>
</dbReference>
<reference evidence="1 2" key="1">
    <citation type="submission" date="2018-07" db="EMBL/GenBank/DDBJ databases">
        <title>Genome assembly of strain KB82.</title>
        <authorList>
            <person name="Kukolya J."/>
            <person name="Horvath B."/>
            <person name="Nagy I."/>
            <person name="Toth A."/>
        </authorList>
    </citation>
    <scope>NUCLEOTIDE SEQUENCE [LARGE SCALE GENOMIC DNA]</scope>
    <source>
        <strain evidence="1 2">Kb82</strain>
    </source>
</reference>
<sequence>MKNAIIKSSIMLVLIVCLGCKKDIPPLLPIKNVDSISTNGFFFAYPYKELYDVLRMPNNETERVLLYRITTKKNINYEIELYKTGNQVSFKFPF</sequence>
<proteinExistence type="predicted"/>
<gene>
    <name evidence="1" type="ORF">C4F50_17740</name>
</gene>